<dbReference type="PROSITE" id="PS50890">
    <property type="entry name" value="PUA"/>
    <property type="match status" value="1"/>
</dbReference>
<dbReference type="CDD" id="cd21148">
    <property type="entry name" value="PUA_Cbf5"/>
    <property type="match status" value="1"/>
</dbReference>
<dbReference type="GO" id="GO:0009982">
    <property type="term" value="F:pseudouridine synthase activity"/>
    <property type="evidence" value="ECO:0007669"/>
    <property type="project" value="InterPro"/>
</dbReference>
<dbReference type="OrthoDB" id="10250002at2759"/>
<dbReference type="NCBIfam" id="TIGR00425">
    <property type="entry name" value="CBF5"/>
    <property type="match status" value="1"/>
</dbReference>
<evidence type="ECO:0000256" key="3">
    <source>
        <dbReference type="SAM" id="MobiDB-lite"/>
    </source>
</evidence>
<dbReference type="SUPFAM" id="SSF55120">
    <property type="entry name" value="Pseudouridine synthase"/>
    <property type="match status" value="1"/>
</dbReference>
<dbReference type="AlphaFoldDB" id="A0A976QSH0"/>
<evidence type="ECO:0000313" key="7">
    <source>
        <dbReference type="Proteomes" id="UP000244803"/>
    </source>
</evidence>
<dbReference type="GO" id="GO:0031118">
    <property type="term" value="P:rRNA pseudouridine synthesis"/>
    <property type="evidence" value="ECO:0007669"/>
    <property type="project" value="TreeGrafter"/>
</dbReference>
<dbReference type="GO" id="GO:0031429">
    <property type="term" value="C:box H/ACA snoRNP complex"/>
    <property type="evidence" value="ECO:0007669"/>
    <property type="project" value="TreeGrafter"/>
</dbReference>
<dbReference type="SUPFAM" id="SSF88697">
    <property type="entry name" value="PUA domain-like"/>
    <property type="match status" value="1"/>
</dbReference>
<dbReference type="InterPro" id="IPR002478">
    <property type="entry name" value="PUA"/>
</dbReference>
<evidence type="ECO:0000313" key="6">
    <source>
        <dbReference type="EMBL" id="UKJ90460.1"/>
    </source>
</evidence>
<dbReference type="GO" id="GO:0031120">
    <property type="term" value="P:snRNA pseudouridine synthesis"/>
    <property type="evidence" value="ECO:0007669"/>
    <property type="project" value="TreeGrafter"/>
</dbReference>
<dbReference type="InterPro" id="IPR036974">
    <property type="entry name" value="PUA_sf"/>
</dbReference>
<dbReference type="Gene3D" id="2.30.130.10">
    <property type="entry name" value="PUA domain"/>
    <property type="match status" value="1"/>
</dbReference>
<reference evidence="6" key="1">
    <citation type="submission" date="2022-07" db="EMBL/GenBank/DDBJ databases">
        <title>Evaluation of T. orientalis genome assembly methods using nanopore sequencing and analysis of variation between genomes.</title>
        <authorList>
            <person name="Yam J."/>
            <person name="Micallef M.L."/>
            <person name="Liu M."/>
            <person name="Djordjevic S.P."/>
            <person name="Bogema D.R."/>
            <person name="Jenkins C."/>
        </authorList>
    </citation>
    <scope>NUCLEOTIDE SEQUENCE</scope>
    <source>
        <strain evidence="6">Fish Creek</strain>
    </source>
</reference>
<dbReference type="SMART" id="SM00359">
    <property type="entry name" value="PUA"/>
    <property type="match status" value="1"/>
</dbReference>
<comment type="similarity">
    <text evidence="1">Belongs to the pseudouridine synthase TruB family.</text>
</comment>
<dbReference type="InterPro" id="IPR002501">
    <property type="entry name" value="PsdUridine_synth_N"/>
</dbReference>
<feature type="compositionally biased region" description="Basic and acidic residues" evidence="3">
    <location>
        <begin position="402"/>
        <end position="411"/>
    </location>
</feature>
<feature type="domain" description="PUA" evidence="4">
    <location>
        <begin position="268"/>
        <end position="342"/>
    </location>
</feature>
<organism evidence="6 7">
    <name type="scientific">Theileria orientalis</name>
    <dbReference type="NCBI Taxonomy" id="68886"/>
    <lineage>
        <taxon>Eukaryota</taxon>
        <taxon>Sar</taxon>
        <taxon>Alveolata</taxon>
        <taxon>Apicomplexa</taxon>
        <taxon>Aconoidasida</taxon>
        <taxon>Piroplasmida</taxon>
        <taxon>Theileriidae</taxon>
        <taxon>Theileria</taxon>
    </lineage>
</organism>
<dbReference type="InterPro" id="IPR020103">
    <property type="entry name" value="PsdUridine_synth_cat_dom_sf"/>
</dbReference>
<dbReference type="InterPro" id="IPR004521">
    <property type="entry name" value="Uncharacterised_CHP00451"/>
</dbReference>
<dbReference type="Pfam" id="PF08068">
    <property type="entry name" value="DKCLD"/>
    <property type="match status" value="1"/>
</dbReference>
<dbReference type="InterPro" id="IPR012960">
    <property type="entry name" value="Dyskerin-like"/>
</dbReference>
<evidence type="ECO:0000259" key="4">
    <source>
        <dbReference type="SMART" id="SM00359"/>
    </source>
</evidence>
<protein>
    <submittedName>
        <fullName evidence="6">Centromere/microtubule binding protein</fullName>
    </submittedName>
</protein>
<dbReference type="NCBIfam" id="TIGR00451">
    <property type="entry name" value="unchar_dom_2"/>
    <property type="match status" value="1"/>
</dbReference>
<dbReference type="GO" id="GO:0000495">
    <property type="term" value="P:box H/ACA sno(s)RNA 3'-end processing"/>
    <property type="evidence" value="ECO:0007669"/>
    <property type="project" value="TreeGrafter"/>
</dbReference>
<dbReference type="InterPro" id="IPR015947">
    <property type="entry name" value="PUA-like_sf"/>
</dbReference>
<name>A0A976QSH0_THEOR</name>
<evidence type="ECO:0000256" key="2">
    <source>
        <dbReference type="ARBA" id="ARBA00023235"/>
    </source>
</evidence>
<dbReference type="Pfam" id="PF01472">
    <property type="entry name" value="PUA"/>
    <property type="match status" value="1"/>
</dbReference>
<dbReference type="Pfam" id="PF01509">
    <property type="entry name" value="TruB_N"/>
    <property type="match status" value="1"/>
</dbReference>
<dbReference type="FunFam" id="3.30.2350.10:FF:000001">
    <property type="entry name" value="H/ACA ribonucleoprotein complex subunit CBF5"/>
    <property type="match status" value="1"/>
</dbReference>
<dbReference type="GO" id="GO:0003723">
    <property type="term" value="F:RNA binding"/>
    <property type="evidence" value="ECO:0007669"/>
    <property type="project" value="InterPro"/>
</dbReference>
<dbReference type="EMBL" id="CP056068">
    <property type="protein sequence ID" value="UKJ90460.1"/>
    <property type="molecule type" value="Genomic_DNA"/>
</dbReference>
<dbReference type="Proteomes" id="UP000244803">
    <property type="component" value="Chromosome 2"/>
</dbReference>
<dbReference type="InterPro" id="IPR032819">
    <property type="entry name" value="TruB_C"/>
</dbReference>
<dbReference type="InterPro" id="IPR004802">
    <property type="entry name" value="tRNA_PsdUridine_synth_B_fam"/>
</dbReference>
<dbReference type="SMART" id="SM01136">
    <property type="entry name" value="DKCLD"/>
    <property type="match status" value="1"/>
</dbReference>
<dbReference type="GO" id="GO:1990481">
    <property type="term" value="P:mRNA pseudouridine synthesis"/>
    <property type="evidence" value="ECO:0007669"/>
    <property type="project" value="TreeGrafter"/>
</dbReference>
<dbReference type="NCBIfam" id="NF003280">
    <property type="entry name" value="PRK04270.1"/>
    <property type="match status" value="1"/>
</dbReference>
<dbReference type="Gene3D" id="3.30.2350.10">
    <property type="entry name" value="Pseudouridine synthase"/>
    <property type="match status" value="1"/>
</dbReference>
<evidence type="ECO:0000259" key="5">
    <source>
        <dbReference type="SMART" id="SM01136"/>
    </source>
</evidence>
<evidence type="ECO:0000256" key="1">
    <source>
        <dbReference type="ARBA" id="ARBA00008999"/>
    </source>
</evidence>
<feature type="domain" description="Dyskerin-like" evidence="5">
    <location>
        <begin position="19"/>
        <end position="77"/>
    </location>
</feature>
<feature type="region of interest" description="Disordered" evidence="3">
    <location>
        <begin position="376"/>
        <end position="427"/>
    </location>
</feature>
<sequence length="427" mass="47913">MDKTKQFLIKPEVNSPPIDTSNWPFLLKNYDKLNVRTGHYTPMPHGSSPLCRDLSNYMKYGYINLDKPANPSSHEIVAWIKRILRCEKTGHSGTLDPKVTGVLLVCLNRATRLVKSQQNHGKEYIAVVKFHSSPESKAKVEKVLAELTGTLFQRPPLIAAVKRQLRVRTIYESKLLDYNAEEDLALFWVKCEAGTYVRTMCVHMGLLLGTGAHMQELRRVKSGNISEYDNMVTMHDVLDAQYLYDSTSDESYLRYVVSPLEQLLTGYKRVVVKDSCVNAICYGAKLMIPGVLRFENNIELHDELVMITTKGEAIALGIAQMTSAVIATVDHGVVAVIKRVIMDRDTYPMRWGYGNRSTEKKRLISLGLLDKDGKVNERTPQSWTKSEGYLPKLTGDSPGEARASEDCKVDGEVAVGGSEPDSKKRKL</sequence>
<proteinExistence type="inferred from homology"/>
<dbReference type="Pfam" id="PF16198">
    <property type="entry name" value="TruB_C_2"/>
    <property type="match status" value="1"/>
</dbReference>
<gene>
    <name evidence="6" type="primary">CBF5</name>
    <name evidence="6" type="ORF">MACJ_001393</name>
</gene>
<dbReference type="PANTHER" id="PTHR23127:SF0">
    <property type="entry name" value="H_ACA RIBONUCLEOPROTEIN COMPLEX SUBUNIT DKC1"/>
    <property type="match status" value="1"/>
</dbReference>
<accession>A0A976QSH0</accession>
<dbReference type="CDD" id="cd02572">
    <property type="entry name" value="PseudoU_synth_hDyskerin"/>
    <property type="match status" value="1"/>
</dbReference>
<dbReference type="PANTHER" id="PTHR23127">
    <property type="entry name" value="CENTROMERE/MICROTUBULE BINDING PROTEIN CBF5"/>
    <property type="match status" value="1"/>
</dbReference>
<keyword evidence="2" id="KW-0413">Isomerase</keyword>